<dbReference type="AlphaFoldDB" id="A0A0E9T9L4"/>
<organism evidence="1">
    <name type="scientific">Anguilla anguilla</name>
    <name type="common">European freshwater eel</name>
    <name type="synonym">Muraena anguilla</name>
    <dbReference type="NCBI Taxonomy" id="7936"/>
    <lineage>
        <taxon>Eukaryota</taxon>
        <taxon>Metazoa</taxon>
        <taxon>Chordata</taxon>
        <taxon>Craniata</taxon>
        <taxon>Vertebrata</taxon>
        <taxon>Euteleostomi</taxon>
        <taxon>Actinopterygii</taxon>
        <taxon>Neopterygii</taxon>
        <taxon>Teleostei</taxon>
        <taxon>Anguilliformes</taxon>
        <taxon>Anguillidae</taxon>
        <taxon>Anguilla</taxon>
    </lineage>
</organism>
<proteinExistence type="predicted"/>
<name>A0A0E9T9L4_ANGAN</name>
<reference evidence="1" key="2">
    <citation type="journal article" date="2015" name="Fish Shellfish Immunol.">
        <title>Early steps in the European eel (Anguilla anguilla)-Vibrio vulnificus interaction in the gills: Role of the RtxA13 toxin.</title>
        <authorList>
            <person name="Callol A."/>
            <person name="Pajuelo D."/>
            <person name="Ebbesson L."/>
            <person name="Teles M."/>
            <person name="MacKenzie S."/>
            <person name="Amaro C."/>
        </authorList>
    </citation>
    <scope>NUCLEOTIDE SEQUENCE</scope>
</reference>
<protein>
    <submittedName>
        <fullName evidence="1">Uncharacterized protein</fullName>
    </submittedName>
</protein>
<accession>A0A0E9T9L4</accession>
<evidence type="ECO:0000313" key="1">
    <source>
        <dbReference type="EMBL" id="JAH50359.1"/>
    </source>
</evidence>
<reference evidence="1" key="1">
    <citation type="submission" date="2014-11" db="EMBL/GenBank/DDBJ databases">
        <authorList>
            <person name="Amaro Gonzalez C."/>
        </authorList>
    </citation>
    <scope>NUCLEOTIDE SEQUENCE</scope>
</reference>
<dbReference type="EMBL" id="GBXM01058218">
    <property type="protein sequence ID" value="JAH50359.1"/>
    <property type="molecule type" value="Transcribed_RNA"/>
</dbReference>
<sequence>MPPPTQYKSSVFFPIFISVIRSAFIE</sequence>